<proteinExistence type="predicted"/>
<dbReference type="SUPFAM" id="SSF103473">
    <property type="entry name" value="MFS general substrate transporter"/>
    <property type="match status" value="1"/>
</dbReference>
<feature type="transmembrane region" description="Helical" evidence="6">
    <location>
        <begin position="403"/>
        <end position="422"/>
    </location>
</feature>
<name>A0ABZ0SKY8_9MICO</name>
<protein>
    <submittedName>
        <fullName evidence="8">MFS transporter</fullName>
    </submittedName>
</protein>
<feature type="transmembrane region" description="Helical" evidence="6">
    <location>
        <begin position="298"/>
        <end position="320"/>
    </location>
</feature>
<keyword evidence="2" id="KW-0813">Transport</keyword>
<gene>
    <name evidence="8" type="ORF">SM116_15560</name>
</gene>
<feature type="transmembrane region" description="Helical" evidence="6">
    <location>
        <begin position="358"/>
        <end position="382"/>
    </location>
</feature>
<dbReference type="InterPro" id="IPR020846">
    <property type="entry name" value="MFS_dom"/>
</dbReference>
<feature type="transmembrane region" description="Helical" evidence="6">
    <location>
        <begin position="269"/>
        <end position="292"/>
    </location>
</feature>
<dbReference type="PROSITE" id="PS50850">
    <property type="entry name" value="MFS"/>
    <property type="match status" value="1"/>
</dbReference>
<evidence type="ECO:0000256" key="5">
    <source>
        <dbReference type="ARBA" id="ARBA00023136"/>
    </source>
</evidence>
<keyword evidence="3 6" id="KW-0812">Transmembrane</keyword>
<feature type="transmembrane region" description="Helical" evidence="6">
    <location>
        <begin position="48"/>
        <end position="67"/>
    </location>
</feature>
<reference evidence="8 9" key="1">
    <citation type="submission" date="2023-11" db="EMBL/GenBank/DDBJ databases">
        <title>Genome sequence of Microbacterium rhizosphaerae KACC 19337.</title>
        <authorList>
            <person name="Choi H."/>
            <person name="Kim S."/>
            <person name="Kim Y."/>
            <person name="Kwon S.-W."/>
            <person name="Heo J."/>
        </authorList>
    </citation>
    <scope>NUCLEOTIDE SEQUENCE [LARGE SCALE GENOMIC DNA]</scope>
    <source>
        <strain evidence="8 9">KACC 19337</strain>
    </source>
</reference>
<feature type="transmembrane region" description="Helical" evidence="6">
    <location>
        <begin position="332"/>
        <end position="352"/>
    </location>
</feature>
<feature type="transmembrane region" description="Helical" evidence="6">
    <location>
        <begin position="200"/>
        <end position="218"/>
    </location>
</feature>
<comment type="subcellular location">
    <subcellularLocation>
        <location evidence="1">Cell inner membrane</location>
        <topology evidence="1">Multi-pass membrane protein</topology>
    </subcellularLocation>
</comment>
<feature type="transmembrane region" description="Helical" evidence="6">
    <location>
        <begin position="164"/>
        <end position="184"/>
    </location>
</feature>
<dbReference type="PANTHER" id="PTHR23501">
    <property type="entry name" value="MAJOR FACILITATOR SUPERFAMILY"/>
    <property type="match status" value="1"/>
</dbReference>
<dbReference type="PRINTS" id="PR01036">
    <property type="entry name" value="TCRTETB"/>
</dbReference>
<dbReference type="InterPro" id="IPR036259">
    <property type="entry name" value="MFS_trans_sf"/>
</dbReference>
<evidence type="ECO:0000259" key="7">
    <source>
        <dbReference type="PROSITE" id="PS50850"/>
    </source>
</evidence>
<accession>A0ABZ0SKY8</accession>
<evidence type="ECO:0000313" key="8">
    <source>
        <dbReference type="EMBL" id="WPR89160.1"/>
    </source>
</evidence>
<dbReference type="PANTHER" id="PTHR23501:SF191">
    <property type="entry name" value="VACUOLAR BASIC AMINO ACID TRANSPORTER 4"/>
    <property type="match status" value="1"/>
</dbReference>
<dbReference type="Pfam" id="PF07690">
    <property type="entry name" value="MFS_1"/>
    <property type="match status" value="1"/>
</dbReference>
<feature type="transmembrane region" description="Helical" evidence="6">
    <location>
        <begin position="104"/>
        <end position="125"/>
    </location>
</feature>
<dbReference type="Gene3D" id="1.20.1250.20">
    <property type="entry name" value="MFS general substrate transporter like domains"/>
    <property type="match status" value="1"/>
</dbReference>
<evidence type="ECO:0000256" key="2">
    <source>
        <dbReference type="ARBA" id="ARBA00022448"/>
    </source>
</evidence>
<dbReference type="EMBL" id="CP139368">
    <property type="protein sequence ID" value="WPR89160.1"/>
    <property type="molecule type" value="Genomic_DNA"/>
</dbReference>
<feature type="transmembrane region" description="Helical" evidence="6">
    <location>
        <begin position="137"/>
        <end position="158"/>
    </location>
</feature>
<evidence type="ECO:0000256" key="1">
    <source>
        <dbReference type="ARBA" id="ARBA00004429"/>
    </source>
</evidence>
<evidence type="ECO:0000313" key="9">
    <source>
        <dbReference type="Proteomes" id="UP001323798"/>
    </source>
</evidence>
<keyword evidence="5 6" id="KW-0472">Membrane</keyword>
<keyword evidence="4 6" id="KW-1133">Transmembrane helix</keyword>
<evidence type="ECO:0000256" key="4">
    <source>
        <dbReference type="ARBA" id="ARBA00022989"/>
    </source>
</evidence>
<feature type="transmembrane region" description="Helical" evidence="6">
    <location>
        <begin position="12"/>
        <end position="36"/>
    </location>
</feature>
<sequence length="486" mass="49927">MANDIGLRSERGAILLAVMVATGLVAIDSTIIATAVPSIVDDLGSFSSFPWLFSVYLLTSAVTVPVYSKLADTIGRRPVLLFGISVFLLGSILAGIAWSMPALIIARAVQGIGAGAILPLSITIVGDIYTIAERARVQGYIASVWAIAAVVGPTLGGIFAQLGIWRGIFLVNIPLCIAAAWLLLRNFRETVERRPHKIDYVGAALLTASMTLIMLGVLEGGTAWAWNSAAGIGIFAAGAVLLAVFAVVEHRVSEPVLPLSIFRRRIISSTTVLGFGIGMGLVGLTAFIPTYLEVGTGASPLVAGLALATFTIGWPIAAALAGRFYLRWGFRATSIGGGMLVLAGTVVLALLAPHPSVALVAISCFFIGAGFGFAAVPSLVAAQSSVEWSERGVVTGANMFARSLGQALGAAILGAIANSIIIRMGGDAHDAHTIVSASVAVFIAVAVVAVGILVSAIWMPKVVDIVGSHAVTEKAPDATGPVPTAG</sequence>
<evidence type="ECO:0000256" key="3">
    <source>
        <dbReference type="ARBA" id="ARBA00022692"/>
    </source>
</evidence>
<feature type="domain" description="Major facilitator superfamily (MFS) profile" evidence="7">
    <location>
        <begin position="14"/>
        <end position="463"/>
    </location>
</feature>
<dbReference type="InterPro" id="IPR011701">
    <property type="entry name" value="MFS"/>
</dbReference>
<evidence type="ECO:0000256" key="6">
    <source>
        <dbReference type="SAM" id="Phobius"/>
    </source>
</evidence>
<feature type="transmembrane region" description="Helical" evidence="6">
    <location>
        <begin position="224"/>
        <end position="248"/>
    </location>
</feature>
<feature type="transmembrane region" description="Helical" evidence="6">
    <location>
        <begin position="79"/>
        <end position="98"/>
    </location>
</feature>
<dbReference type="RefSeq" id="WP_320941877.1">
    <property type="nucleotide sequence ID" value="NZ_BAABEU010000001.1"/>
</dbReference>
<keyword evidence="9" id="KW-1185">Reference proteome</keyword>
<organism evidence="8 9">
    <name type="scientific">Microbacterium rhizosphaerae</name>
    <dbReference type="NCBI Taxonomy" id="1678237"/>
    <lineage>
        <taxon>Bacteria</taxon>
        <taxon>Bacillati</taxon>
        <taxon>Actinomycetota</taxon>
        <taxon>Actinomycetes</taxon>
        <taxon>Micrococcales</taxon>
        <taxon>Microbacteriaceae</taxon>
        <taxon>Microbacterium</taxon>
    </lineage>
</organism>
<feature type="transmembrane region" description="Helical" evidence="6">
    <location>
        <begin position="434"/>
        <end position="458"/>
    </location>
</feature>
<dbReference type="Proteomes" id="UP001323798">
    <property type="component" value="Chromosome"/>
</dbReference>
<dbReference type="Gene3D" id="1.20.1720.10">
    <property type="entry name" value="Multidrug resistance protein D"/>
    <property type="match status" value="1"/>
</dbReference>